<evidence type="ECO:0000256" key="2">
    <source>
        <dbReference type="ARBA" id="ARBA00022506"/>
    </source>
</evidence>
<dbReference type="OrthoDB" id="12171at10239"/>
<keyword evidence="8 12" id="KW-1133">Transmembrane helix</keyword>
<evidence type="ECO:0000256" key="8">
    <source>
        <dbReference type="ARBA" id="ARBA00022989"/>
    </source>
</evidence>
<evidence type="ECO:0000256" key="1">
    <source>
        <dbReference type="ARBA" id="ARBA00004462"/>
    </source>
</evidence>
<keyword evidence="9 12" id="KW-0472">Membrane</keyword>
<evidence type="ECO:0000256" key="6">
    <source>
        <dbReference type="ARBA" id="ARBA00022921"/>
    </source>
</evidence>
<dbReference type="Pfam" id="PF03356">
    <property type="entry name" value="Pox_LP_H2"/>
    <property type="match status" value="1"/>
</dbReference>
<keyword evidence="14" id="KW-1185">Reference proteome</keyword>
<dbReference type="KEGG" id="vg:25392335"/>
<proteinExistence type="predicted"/>
<keyword evidence="6" id="KW-0426">Late protein</keyword>
<dbReference type="GO" id="GO:0039663">
    <property type="term" value="P:membrane fusion involved in viral entry into host cell"/>
    <property type="evidence" value="ECO:0007669"/>
    <property type="project" value="UniProtKB-KW"/>
</dbReference>
<comment type="subcellular location">
    <subcellularLocation>
        <location evidence="1">Virion membrane</location>
        <topology evidence="1">Single-pass type III membrane protein</topology>
    </subcellularLocation>
</comment>
<keyword evidence="3" id="KW-1162">Viral penetration into host cytoplasm</keyword>
<protein>
    <submittedName>
        <fullName evidence="13">Viral late protein H2</fullName>
    </submittedName>
</protein>
<evidence type="ECO:0000256" key="10">
    <source>
        <dbReference type="ARBA" id="ARBA00023157"/>
    </source>
</evidence>
<evidence type="ECO:0000256" key="7">
    <source>
        <dbReference type="ARBA" id="ARBA00022968"/>
    </source>
</evidence>
<keyword evidence="10" id="KW-1015">Disulfide bond</keyword>
<keyword evidence="2" id="KW-1168">Fusion of virus membrane with host membrane</keyword>
<evidence type="ECO:0000313" key="14">
    <source>
        <dbReference type="Proteomes" id="UP000105007"/>
    </source>
</evidence>
<keyword evidence="4 12" id="KW-0812">Transmembrane</keyword>
<keyword evidence="7" id="KW-0735">Signal-anchor</keyword>
<evidence type="ECO:0000256" key="12">
    <source>
        <dbReference type="SAM" id="Phobius"/>
    </source>
</evidence>
<name>A0A0H4Y1J7_9POXV</name>
<dbReference type="Proteomes" id="UP000105007">
    <property type="component" value="Segment"/>
</dbReference>
<evidence type="ECO:0000256" key="4">
    <source>
        <dbReference type="ARBA" id="ARBA00022692"/>
    </source>
</evidence>
<dbReference type="EMBL" id="KT159937">
    <property type="protein sequence ID" value="AKR04292.1"/>
    <property type="molecule type" value="Genomic_DNA"/>
</dbReference>
<evidence type="ECO:0000256" key="3">
    <source>
        <dbReference type="ARBA" id="ARBA00022595"/>
    </source>
</evidence>
<evidence type="ECO:0000313" key="13">
    <source>
        <dbReference type="EMBL" id="AKR04292.1"/>
    </source>
</evidence>
<dbReference type="GO" id="GO:0046718">
    <property type="term" value="P:symbiont entry into host cell"/>
    <property type="evidence" value="ECO:0007669"/>
    <property type="project" value="UniProtKB-KW"/>
</dbReference>
<feature type="transmembrane region" description="Helical" evidence="12">
    <location>
        <begin position="27"/>
        <end position="45"/>
    </location>
</feature>
<dbReference type="GeneID" id="25392335"/>
<dbReference type="RefSeq" id="YP_009162540.1">
    <property type="nucleotide sequence ID" value="NC_027707.1"/>
</dbReference>
<keyword evidence="5" id="KW-0946">Virion</keyword>
<evidence type="ECO:0000256" key="11">
    <source>
        <dbReference type="ARBA" id="ARBA00023296"/>
    </source>
</evidence>
<accession>A0A0H4Y1J7</accession>
<evidence type="ECO:0000256" key="5">
    <source>
        <dbReference type="ARBA" id="ARBA00022844"/>
    </source>
</evidence>
<keyword evidence="11" id="KW-1160">Virus entry into host cell</keyword>
<evidence type="ECO:0000256" key="9">
    <source>
        <dbReference type="ARBA" id="ARBA00023136"/>
    </source>
</evidence>
<dbReference type="GO" id="GO:0055036">
    <property type="term" value="C:virion membrane"/>
    <property type="evidence" value="ECO:0007669"/>
    <property type="project" value="UniProtKB-SubCell"/>
</dbReference>
<sequence>MKGPNQTVFLSDIPFISVIKNWVGFTWSWVFLICLSLAVMAFQVYNVDIFETVKRYNDIRNNMGNWTSNIIQMEELEKNKNSNVVFSTRGEIKNWQCFDGGSYYIPVRLGKSNLPESIRRGVGGAWKIKKGAGYDEAALQFCNYIIDERSDELITCGLDAFNKTGNSGMFDSLHWCKSDWSRLVHELSM</sequence>
<gene>
    <name evidence="13" type="ORF">SGPV168</name>
</gene>
<dbReference type="InterPro" id="IPR005023">
    <property type="entry name" value="Pox_LP_H2"/>
</dbReference>
<organism evidence="13 14">
    <name type="scientific">Salmon gill poxvirus</name>
    <dbReference type="NCBI Taxonomy" id="1680908"/>
    <lineage>
        <taxon>Viruses</taxon>
        <taxon>Varidnaviria</taxon>
        <taxon>Bamfordvirae</taxon>
        <taxon>Nucleocytoviricota</taxon>
        <taxon>Pokkesviricetes</taxon>
        <taxon>Chitovirales</taxon>
        <taxon>Poxviridae</taxon>
        <taxon>Chordopoxvirinae</taxon>
        <taxon>Salmonpoxvirus</taxon>
        <taxon>Salmonpoxvirus gillpox</taxon>
        <taxon>Salmon gillpox virus</taxon>
    </lineage>
</organism>
<reference evidence="13 14" key="1">
    <citation type="journal article" date="2015" name="J. Virol.">
        <title>Salmon gill poxvirus, the deepest representative of the Chordopoxvirinae.</title>
        <authorList>
            <person name="Gjessing M.C."/>
            <person name="Yutin N."/>
            <person name="Tengs T."/>
            <person name="Senkevich T."/>
            <person name="Koonin E.V."/>
            <person name="Ronning H.P."/>
            <person name="Alarson M."/>
            <person name="Ylving S."/>
            <person name="Lie K.-I."/>
            <person name="Saure B."/>
            <person name="Tran L."/>
            <person name="Moss B."/>
            <person name="Dale O.B."/>
        </authorList>
    </citation>
    <scope>NUCLEOTIDE SEQUENCE [LARGE SCALE GENOMIC DNA]</scope>
    <source>
        <strain evidence="13">2012-04-F277-L3G</strain>
    </source>
</reference>